<keyword evidence="9" id="KW-0325">Glycoprotein</keyword>
<dbReference type="Pfam" id="PF06990">
    <property type="entry name" value="Gal-3-0_sulfotr"/>
    <property type="match status" value="1"/>
</dbReference>
<dbReference type="OrthoDB" id="514299at2759"/>
<keyword evidence="6" id="KW-1133">Transmembrane helix</keyword>
<evidence type="ECO:0000256" key="4">
    <source>
        <dbReference type="ARBA" id="ARBA00022692"/>
    </source>
</evidence>
<dbReference type="PANTHER" id="PTHR14647">
    <property type="entry name" value="GALACTOSE-3-O-SULFOTRANSFERASE"/>
    <property type="match status" value="1"/>
</dbReference>
<evidence type="ECO:0000313" key="12">
    <source>
        <dbReference type="RefSeq" id="XP_041443274.1"/>
    </source>
</evidence>
<keyword evidence="8" id="KW-0472">Membrane</keyword>
<organism evidence="10 11">
    <name type="scientific">Xenopus laevis</name>
    <name type="common">African clawed frog</name>
    <dbReference type="NCBI Taxonomy" id="8355"/>
    <lineage>
        <taxon>Eukaryota</taxon>
        <taxon>Metazoa</taxon>
        <taxon>Chordata</taxon>
        <taxon>Craniata</taxon>
        <taxon>Vertebrata</taxon>
        <taxon>Euteleostomi</taxon>
        <taxon>Amphibia</taxon>
        <taxon>Batrachia</taxon>
        <taxon>Anura</taxon>
        <taxon>Pipoidea</taxon>
        <taxon>Pipidae</taxon>
        <taxon>Xenopodinae</taxon>
        <taxon>Xenopus</taxon>
        <taxon>Xenopus</taxon>
    </lineage>
</organism>
<dbReference type="GO" id="GO:0000139">
    <property type="term" value="C:Golgi membrane"/>
    <property type="evidence" value="ECO:0007669"/>
    <property type="project" value="UniProtKB-SubCell"/>
</dbReference>
<evidence type="ECO:0000256" key="9">
    <source>
        <dbReference type="ARBA" id="ARBA00023180"/>
    </source>
</evidence>
<evidence type="ECO:0000256" key="2">
    <source>
        <dbReference type="ARBA" id="ARBA00008124"/>
    </source>
</evidence>
<comment type="subcellular location">
    <subcellularLocation>
        <location evidence="1">Golgi apparatus membrane</location>
        <topology evidence="1">Single-pass type II membrane protein</topology>
    </subcellularLocation>
</comment>
<gene>
    <name evidence="11 12" type="primary">gal3st4.4.L</name>
</gene>
<evidence type="ECO:0000256" key="6">
    <source>
        <dbReference type="ARBA" id="ARBA00022989"/>
    </source>
</evidence>
<dbReference type="GO" id="GO:0009247">
    <property type="term" value="P:glycolipid biosynthetic process"/>
    <property type="evidence" value="ECO:0007669"/>
    <property type="project" value="InterPro"/>
</dbReference>
<proteinExistence type="inferred from homology"/>
<dbReference type="InterPro" id="IPR027417">
    <property type="entry name" value="P-loop_NTPase"/>
</dbReference>
<dbReference type="AlphaFoldDB" id="A0A1L8H3B4"/>
<evidence type="ECO:0000256" key="3">
    <source>
        <dbReference type="ARBA" id="ARBA00022679"/>
    </source>
</evidence>
<name>A0A1L8H3B4_XENLA</name>
<evidence type="ECO:0000313" key="10">
    <source>
        <dbReference type="Proteomes" id="UP000186698"/>
    </source>
</evidence>
<dbReference type="InterPro" id="IPR009729">
    <property type="entry name" value="Gal-3-0_sulfotransfrase"/>
</dbReference>
<dbReference type="PANTHER" id="PTHR14647:SF57">
    <property type="entry name" value="GALACTOSE-3-O-SULFOTRANSFERASE 4"/>
    <property type="match status" value="1"/>
</dbReference>
<keyword evidence="4" id="KW-0812">Transmembrane</keyword>
<keyword evidence="7" id="KW-0333">Golgi apparatus</keyword>
<protein>
    <submittedName>
        <fullName evidence="11 12">Galactose-3-O-sulfotransferase 4</fullName>
    </submittedName>
</protein>
<dbReference type="PaxDb" id="8355-A0A1L8H3B4"/>
<evidence type="ECO:0000256" key="8">
    <source>
        <dbReference type="ARBA" id="ARBA00023136"/>
    </source>
</evidence>
<dbReference type="GeneID" id="108711749"/>
<dbReference type="SUPFAM" id="SSF52540">
    <property type="entry name" value="P-loop containing nucleoside triphosphate hydrolases"/>
    <property type="match status" value="1"/>
</dbReference>
<accession>A0A1L8H3B4</accession>
<comment type="similarity">
    <text evidence="2">Belongs to the galactose-3-O-sulfotransferase family.</text>
</comment>
<evidence type="ECO:0000256" key="7">
    <source>
        <dbReference type="ARBA" id="ARBA00023034"/>
    </source>
</evidence>
<evidence type="ECO:0000256" key="1">
    <source>
        <dbReference type="ARBA" id="ARBA00004323"/>
    </source>
</evidence>
<keyword evidence="3" id="KW-0808">Transferase</keyword>
<dbReference type="GO" id="GO:0050694">
    <property type="term" value="F:galactose 3-O-sulfotransferase activity"/>
    <property type="evidence" value="ECO:0000318"/>
    <property type="project" value="GO_Central"/>
</dbReference>
<keyword evidence="5" id="KW-0735">Signal-anchor</keyword>
<dbReference type="RefSeq" id="XP_018109247.2">
    <property type="nucleotide sequence ID" value="XM_018253758.2"/>
</dbReference>
<dbReference type="OMA" id="ALEFHIM"/>
<evidence type="ECO:0000256" key="5">
    <source>
        <dbReference type="ARBA" id="ARBA00022968"/>
    </source>
</evidence>
<dbReference type="RefSeq" id="XP_041443274.1">
    <property type="nucleotide sequence ID" value="XM_041587340.1"/>
</dbReference>
<dbReference type="KEGG" id="xla:108711749"/>
<sequence>MRLRQLRRLPILGIGLLVLLAVSFSIQLLGTHFKKGSSQTFNVVHLLSSTSTQTCQPKTHIVFLKTHKTAGSTVLNMLHRYGDRNSLTFALPQMYQFNYPNLFMVHKVKGYNELNKPKYDILCHHMRFNLPEVRKLMPADSFYFTILRDPATLAESSFSYYRSVSPAFNKAPNLKAFIAHPSHYYKPGERGNQFARNLQWFDLGFNPDTPFIEPLARLAVRDIERAFHLVLLSEYFDESMVLLKEELCWGLDDVVTFKLNTRETSTPLEKKQKELLRAWNTLDMYLYVYFNRTFWEKVDRFGREKMDIDVLRLRERRQQLAEICLEGQNPIRADQIKEKGMKPYQPGKQKILGWVVKSDLEPNTRAWCIQMITPELQYKDILDAKQFPGSVRNRSKSVGTTVKLPGS</sequence>
<dbReference type="GO" id="GO:0001733">
    <property type="term" value="F:galactosylceramide sulfotransferase activity"/>
    <property type="evidence" value="ECO:0007669"/>
    <property type="project" value="InterPro"/>
</dbReference>
<keyword evidence="10" id="KW-1185">Reference proteome</keyword>
<dbReference type="Proteomes" id="UP000186698">
    <property type="component" value="Chromosome 3L"/>
</dbReference>
<dbReference type="Gene3D" id="3.40.50.300">
    <property type="entry name" value="P-loop containing nucleotide triphosphate hydrolases"/>
    <property type="match status" value="1"/>
</dbReference>
<reference evidence="11 12" key="1">
    <citation type="submission" date="2025-04" db="UniProtKB">
        <authorList>
            <consortium name="RefSeq"/>
        </authorList>
    </citation>
    <scope>IDENTIFICATION</scope>
    <source>
        <strain evidence="11 12">J_2021</strain>
        <tissue evidence="11 12">Erythrocytes</tissue>
    </source>
</reference>
<evidence type="ECO:0000313" key="11">
    <source>
        <dbReference type="RefSeq" id="XP_018109247.2"/>
    </source>
</evidence>
<dbReference type="CTD" id="108711749"/>